<feature type="repeat" description="ANK" evidence="4">
    <location>
        <begin position="947"/>
        <end position="979"/>
    </location>
</feature>
<evidence type="ECO:0000313" key="9">
    <source>
        <dbReference type="Proteomes" id="UP000178129"/>
    </source>
</evidence>
<dbReference type="InterPro" id="IPR002110">
    <property type="entry name" value="Ankyrin_rpt"/>
</dbReference>
<dbReference type="SUPFAM" id="SSF48403">
    <property type="entry name" value="Ankyrin repeat"/>
    <property type="match status" value="2"/>
</dbReference>
<dbReference type="PRINTS" id="PR01415">
    <property type="entry name" value="ANKYRIN"/>
</dbReference>
<keyword evidence="2" id="KW-0677">Repeat</keyword>
<evidence type="ECO:0000256" key="2">
    <source>
        <dbReference type="ARBA" id="ARBA00022737"/>
    </source>
</evidence>
<dbReference type="InterPro" id="IPR029058">
    <property type="entry name" value="AB_hydrolase_fold"/>
</dbReference>
<dbReference type="Gene3D" id="3.40.50.1820">
    <property type="entry name" value="alpha/beta hydrolase"/>
    <property type="match status" value="1"/>
</dbReference>
<keyword evidence="9" id="KW-1185">Reference proteome</keyword>
<sequence>MEVAKKTSIFGSWRGRSRPNQVPPLPLRDHSFPSSLKNSDTQYLSSTASIPERKNTLGLVLLNQSTPPTLASRTIRQYPIDIVAIHGIRGGNYSTWTDKSNKESPYFWLQDSLPKEFPGARIYSFGYLADVFFTKNTGDFETFADDLLDQINNTRISHEEKRRPLIFVCHSMGGIIVKKALNTCKVDLRYRHILNAVPSILFLSTPHGGANPAEFAAMASRLLSLPIISRVKGPSHTDLIRSLTRNSKELHAISREFRLLTPYIQIFSFIEERITPPLKELLVDVVSGSLNVPTETIIRMPGCDHRTICCFESDKSQGFRKVSSKLREVVVKATSSHTSLLWIKGNPGTGKSTLMAFLHNHLTAAHPRNIHLSFFFNANGTLLQRSELGMLRSLTHQLYRLSPAARHIIFRTFKEKTQEFGEYYQHWEWNTEDLRALLLDILCMKPIRGEEIVIFIDALDEADGQDDPLLAGRLVEYFHGLSDRMLGTGSTTKMIISCRHYPVIATNIGMVINIEEGNTEDIAVYAEDQLRNGVQGWAQEQEIARKALEQAIVTKAEGVFLWVRLRLPKIIKSLNDGAWTLRMAPQLLQAESNELFTQYEDILIQKIDISLRKKSLHFLQWICLAERPLSVSEIRFAMACDDESMELDVKRCQNTASFVDSDERMRLLIKSLSGGLVEFRQHEHGTTVQPFHQTITSFLRLRGLQVLGNLLHPMSASESNNDTIGAAEQRLSTSCLNYLSSDEVRQAANGAINAIERRLIFINYASNHWLKHAARADRKNVQQNGTVNRLISQSGLFETWKLVHDETNPRELFRGCDLIHVMANSNILSGVTELLDKGVFIDKEDIRSNTALYHAAQNGHTEITELLLERGAKIDQKSFFDGWTPLKIAAKKGHLSVVRLLLKYGADINENTGPAGNALQMAAEGGDLRLVTTLVECGADVNTCGGRFHTALQAAAFGGHEEVAQYLIDHNADLNIQGGEAGSTLQAAVAGSAPEARRQSMVRLLLEYNADIELQGGQYGNSLQAAIAQENREMTELLLSCGANVKANVMMEGVKYGNALQAACHIRDKELVERFLDLGADIHAAGGEYGSVIQAAAHVTDNEDIISLLLERGANVNQPGGRFGSALQAASVCPGALAVDMLVKNGADINAQGGIYGNVLQAAVHGSNEDAARRFLAGGLDINGKGGKYGNILQASIESCKAEFISYLLDQGADINAQGGEYGNALRAAVFWKREHIIQLLLDRGARPDHQHMDTSFGSPLRLAAGRGYLSIVKILLDHGAEVNWRREQSTPALAAAITGGRKDVVELLLEHGADPDLPDRCFQSLGMKFPIADGSQDMARLLEERRRKVIRLEVGYEALSLDRNNQRYVRRG</sequence>
<evidence type="ECO:0000313" key="8">
    <source>
        <dbReference type="EMBL" id="CZT09569.1"/>
    </source>
</evidence>
<feature type="domain" description="DUF676" evidence="6">
    <location>
        <begin position="82"/>
        <end position="210"/>
    </location>
</feature>
<dbReference type="InterPro" id="IPR056884">
    <property type="entry name" value="NPHP3-like_N"/>
</dbReference>
<feature type="repeat" description="ANK" evidence="4">
    <location>
        <begin position="1256"/>
        <end position="1288"/>
    </location>
</feature>
<dbReference type="SMART" id="SM00248">
    <property type="entry name" value="ANK"/>
    <property type="match status" value="14"/>
</dbReference>
<dbReference type="Pfam" id="PF24883">
    <property type="entry name" value="NPHP3_N"/>
    <property type="match status" value="1"/>
</dbReference>
<dbReference type="SUPFAM" id="SSF53474">
    <property type="entry name" value="alpha/beta-Hydrolases"/>
    <property type="match status" value="1"/>
</dbReference>
<feature type="domain" description="Nephrocystin 3-like N-terminal" evidence="7">
    <location>
        <begin position="334"/>
        <end position="499"/>
    </location>
</feature>
<feature type="repeat" description="ANK" evidence="4">
    <location>
        <begin position="1289"/>
        <end position="1321"/>
    </location>
</feature>
<dbReference type="InterPro" id="IPR007751">
    <property type="entry name" value="DUF676_lipase-like"/>
</dbReference>
<evidence type="ECO:0000259" key="6">
    <source>
        <dbReference type="Pfam" id="PF05057"/>
    </source>
</evidence>
<comment type="similarity">
    <text evidence="1">Belongs to the putative lipase ROG1 family.</text>
</comment>
<feature type="repeat" description="ANK" evidence="4">
    <location>
        <begin position="914"/>
        <end position="946"/>
    </location>
</feature>
<evidence type="ECO:0000256" key="5">
    <source>
        <dbReference type="SAM" id="MobiDB-lite"/>
    </source>
</evidence>
<evidence type="ECO:0000256" key="4">
    <source>
        <dbReference type="PROSITE-ProRule" id="PRU00023"/>
    </source>
</evidence>
<evidence type="ECO:0000259" key="7">
    <source>
        <dbReference type="Pfam" id="PF24883"/>
    </source>
</evidence>
<dbReference type="SUPFAM" id="SSF52540">
    <property type="entry name" value="P-loop containing nucleoside triphosphate hydrolases"/>
    <property type="match status" value="1"/>
</dbReference>
<name>A0A1E1LII9_9HELO</name>
<dbReference type="Gene3D" id="3.40.50.300">
    <property type="entry name" value="P-loop containing nucleotide triphosphate hydrolases"/>
    <property type="match status" value="1"/>
</dbReference>
<dbReference type="Pfam" id="PF05057">
    <property type="entry name" value="DUF676"/>
    <property type="match status" value="1"/>
</dbReference>
<evidence type="ECO:0000256" key="1">
    <source>
        <dbReference type="ARBA" id="ARBA00007920"/>
    </source>
</evidence>
<feature type="region of interest" description="Disordered" evidence="5">
    <location>
        <begin position="12"/>
        <end position="40"/>
    </location>
</feature>
<dbReference type="PANTHER" id="PTHR24198">
    <property type="entry name" value="ANKYRIN REPEAT AND PROTEIN KINASE DOMAIN-CONTAINING PROTEIN"/>
    <property type="match status" value="1"/>
</dbReference>
<reference evidence="9" key="1">
    <citation type="submission" date="2016-03" db="EMBL/GenBank/DDBJ databases">
        <authorList>
            <person name="Ploux O."/>
        </authorList>
    </citation>
    <scope>NUCLEOTIDE SEQUENCE [LARGE SCALE GENOMIC DNA]</scope>
    <source>
        <strain evidence="9">UK7</strain>
    </source>
</reference>
<dbReference type="PROSITE" id="PS50297">
    <property type="entry name" value="ANK_REP_REGION"/>
    <property type="match status" value="6"/>
</dbReference>
<keyword evidence="3 4" id="KW-0040">ANK repeat</keyword>
<dbReference type="PROSITE" id="PS50088">
    <property type="entry name" value="ANK_REPEAT"/>
    <property type="match status" value="6"/>
</dbReference>
<organism evidence="8 9">
    <name type="scientific">Rhynchosporium graminicola</name>
    <dbReference type="NCBI Taxonomy" id="2792576"/>
    <lineage>
        <taxon>Eukaryota</taxon>
        <taxon>Fungi</taxon>
        <taxon>Dikarya</taxon>
        <taxon>Ascomycota</taxon>
        <taxon>Pezizomycotina</taxon>
        <taxon>Leotiomycetes</taxon>
        <taxon>Helotiales</taxon>
        <taxon>Ploettnerulaceae</taxon>
        <taxon>Rhynchosporium</taxon>
    </lineage>
</organism>
<dbReference type="PANTHER" id="PTHR24198:SF165">
    <property type="entry name" value="ANKYRIN REPEAT-CONTAINING PROTEIN-RELATED"/>
    <property type="match status" value="1"/>
</dbReference>
<feature type="repeat" description="ANK" evidence="4">
    <location>
        <begin position="881"/>
        <end position="913"/>
    </location>
</feature>
<accession>A0A1E1LII9</accession>
<dbReference type="InParanoid" id="A0A1E1LII9"/>
<evidence type="ECO:0000256" key="3">
    <source>
        <dbReference type="ARBA" id="ARBA00023043"/>
    </source>
</evidence>
<feature type="repeat" description="ANK" evidence="4">
    <location>
        <begin position="847"/>
        <end position="879"/>
    </location>
</feature>
<dbReference type="Proteomes" id="UP000178129">
    <property type="component" value="Unassembled WGS sequence"/>
</dbReference>
<dbReference type="Gene3D" id="1.25.40.20">
    <property type="entry name" value="Ankyrin repeat-containing domain"/>
    <property type="match status" value="3"/>
</dbReference>
<dbReference type="InterPro" id="IPR027417">
    <property type="entry name" value="P-loop_NTPase"/>
</dbReference>
<dbReference type="STRING" id="914237.A0A1E1LII9"/>
<protein>
    <submittedName>
        <fullName evidence="8">Uncharacterized protein</fullName>
    </submittedName>
</protein>
<dbReference type="InterPro" id="IPR036770">
    <property type="entry name" value="Ankyrin_rpt-contain_sf"/>
</dbReference>
<comment type="caution">
    <text evidence="8">The sequence shown here is derived from an EMBL/GenBank/DDBJ whole genome shotgun (WGS) entry which is preliminary data.</text>
</comment>
<proteinExistence type="inferred from homology"/>
<dbReference type="EMBL" id="FJUW01000051">
    <property type="protein sequence ID" value="CZT09569.1"/>
    <property type="molecule type" value="Genomic_DNA"/>
</dbReference>
<gene>
    <name evidence="8" type="ORF">RCO7_03690</name>
</gene>
<dbReference type="Pfam" id="PF12796">
    <property type="entry name" value="Ank_2"/>
    <property type="match status" value="3"/>
</dbReference>